<gene>
    <name evidence="2" type="ORF">AMD00_14230</name>
</gene>
<evidence type="ECO:0008006" key="4">
    <source>
        <dbReference type="Google" id="ProtNLM"/>
    </source>
</evidence>
<evidence type="ECO:0000313" key="3">
    <source>
        <dbReference type="Proteomes" id="UP000036867"/>
    </source>
</evidence>
<feature type="region of interest" description="Disordered" evidence="1">
    <location>
        <begin position="142"/>
        <end position="170"/>
    </location>
</feature>
<dbReference type="GeneID" id="301137254"/>
<dbReference type="RefSeq" id="WP_053417677.1">
    <property type="nucleotide sequence ID" value="NZ_JBCMHV010000008.1"/>
</dbReference>
<sequence>MNKEIMLSLLHKVIKVDRGGPESRIGFLLAAEDDYFALLTEADGVTYYRTQHVKSITIDAKEGLKFALEIPENFEYITGGDFSSILNSLKYSWIKVNRGGPEMLEGVLDEVGTDYVIIIANEEVIRLSMFHIRSLSYGAKVEKVKGEEKEGDSSAKKKEARSESSSKENE</sequence>
<dbReference type="Proteomes" id="UP000036867">
    <property type="component" value="Unassembled WGS sequence"/>
</dbReference>
<comment type="caution">
    <text evidence="2">The sequence shown here is derived from an EMBL/GenBank/DDBJ whole genome shotgun (WGS) entry which is preliminary data.</text>
</comment>
<dbReference type="STRING" id="263475.AMD00_14230"/>
<proteinExistence type="predicted"/>
<reference evidence="3" key="1">
    <citation type="submission" date="2015-08" db="EMBL/GenBank/DDBJ databases">
        <title>Fjat-10028 dsm 16317.</title>
        <authorList>
            <person name="Liu B."/>
            <person name="Wang J."/>
            <person name="Zhu Y."/>
            <person name="Liu G."/>
            <person name="Chen Q."/>
            <person name="Chen Z."/>
            <person name="Lan J."/>
            <person name="Che J."/>
            <person name="Ge C."/>
            <person name="Shi H."/>
            <person name="Pan Z."/>
            <person name="Liu X."/>
        </authorList>
    </citation>
    <scope>NUCLEOTIDE SEQUENCE [LARGE SCALE GENOMIC DNA]</scope>
    <source>
        <strain evidence="3">DSM 16317</strain>
    </source>
</reference>
<accession>A0A0M0LEK1</accession>
<evidence type="ECO:0000313" key="2">
    <source>
        <dbReference type="EMBL" id="KOO49510.1"/>
    </source>
</evidence>
<dbReference type="OrthoDB" id="2452727at2"/>
<organism evidence="2 3">
    <name type="scientific">Viridibacillus arvi</name>
    <dbReference type="NCBI Taxonomy" id="263475"/>
    <lineage>
        <taxon>Bacteria</taxon>
        <taxon>Bacillati</taxon>
        <taxon>Bacillota</taxon>
        <taxon>Bacilli</taxon>
        <taxon>Bacillales</taxon>
        <taxon>Caryophanaceae</taxon>
        <taxon>Viridibacillus</taxon>
    </lineage>
</organism>
<dbReference type="AlphaFoldDB" id="A0A0M0LEK1"/>
<keyword evidence="3" id="KW-1185">Reference proteome</keyword>
<evidence type="ECO:0000256" key="1">
    <source>
        <dbReference type="SAM" id="MobiDB-lite"/>
    </source>
</evidence>
<dbReference type="EMBL" id="LILB01000005">
    <property type="protein sequence ID" value="KOO49510.1"/>
    <property type="molecule type" value="Genomic_DNA"/>
</dbReference>
<name>A0A0M0LEK1_9BACL</name>
<protein>
    <recommendedName>
        <fullName evidence="4">Spore coat protein</fullName>
    </recommendedName>
</protein>